<keyword evidence="2" id="KW-1185">Reference proteome</keyword>
<dbReference type="AlphaFoldDB" id="A0A498D7F9"/>
<name>A0A498D7F9_9BACI</name>
<protein>
    <submittedName>
        <fullName evidence="1">Uncharacterized protein</fullName>
    </submittedName>
</protein>
<dbReference type="EMBL" id="RCHR01000007">
    <property type="protein sequence ID" value="RLL41737.1"/>
    <property type="molecule type" value="Genomic_DNA"/>
</dbReference>
<proteinExistence type="predicted"/>
<reference evidence="1 2" key="1">
    <citation type="submission" date="2018-10" db="EMBL/GenBank/DDBJ databases">
        <title>Oceanobacillus sp. YLB-02 draft genome.</title>
        <authorList>
            <person name="Yu L."/>
        </authorList>
    </citation>
    <scope>NUCLEOTIDE SEQUENCE [LARGE SCALE GENOMIC DNA]</scope>
    <source>
        <strain evidence="1 2">YLB-02</strain>
    </source>
</reference>
<gene>
    <name evidence="1" type="ORF">D8M04_16850</name>
</gene>
<evidence type="ECO:0000313" key="2">
    <source>
        <dbReference type="Proteomes" id="UP000270219"/>
    </source>
</evidence>
<comment type="caution">
    <text evidence="1">The sequence shown here is derived from an EMBL/GenBank/DDBJ whole genome shotgun (WGS) entry which is preliminary data.</text>
</comment>
<dbReference type="OrthoDB" id="2680434at2"/>
<accession>A0A498D7F9</accession>
<dbReference type="Proteomes" id="UP000270219">
    <property type="component" value="Unassembled WGS sequence"/>
</dbReference>
<sequence length="90" mass="10488">MSHFTGEIVSGEFDHTNECFYLTQVKNLYTQSNISEKQLTNLYQYLMKQDDNCTLTINDQLPILLQVEEINDLLKDLKAIMNAKEWKGVN</sequence>
<organism evidence="1 2">
    <name type="scientific">Oceanobacillus piezotolerans</name>
    <dbReference type="NCBI Taxonomy" id="2448030"/>
    <lineage>
        <taxon>Bacteria</taxon>
        <taxon>Bacillati</taxon>
        <taxon>Bacillota</taxon>
        <taxon>Bacilli</taxon>
        <taxon>Bacillales</taxon>
        <taxon>Bacillaceae</taxon>
        <taxon>Oceanobacillus</taxon>
    </lineage>
</organism>
<dbReference type="RefSeq" id="WP_121524577.1">
    <property type="nucleotide sequence ID" value="NZ_RCHR01000007.1"/>
</dbReference>
<evidence type="ECO:0000313" key="1">
    <source>
        <dbReference type="EMBL" id="RLL41737.1"/>
    </source>
</evidence>